<protein>
    <submittedName>
        <fullName evidence="2">Heparinase III protein</fullName>
    </submittedName>
</protein>
<accession>W4PC26</accession>
<dbReference type="Pfam" id="PF16889">
    <property type="entry name" value="Hepar_II_III_N"/>
    <property type="match status" value="1"/>
</dbReference>
<feature type="domain" description="Heparin-sulfate lyase N-terminal" evidence="1">
    <location>
        <begin position="1"/>
        <end position="213"/>
    </location>
</feature>
<organism evidence="2 3">
    <name type="scientific">Bacteroides pyogenes DSM 20611 = JCM 6294</name>
    <dbReference type="NCBI Taxonomy" id="1121100"/>
    <lineage>
        <taxon>Bacteria</taxon>
        <taxon>Pseudomonadati</taxon>
        <taxon>Bacteroidota</taxon>
        <taxon>Bacteroidia</taxon>
        <taxon>Bacteroidales</taxon>
        <taxon>Bacteroidaceae</taxon>
        <taxon>Bacteroides</taxon>
    </lineage>
</organism>
<reference evidence="3" key="1">
    <citation type="journal article" date="2014" name="Genome">
        <title>Draft Genome Sequences of Three Strains of Bacteroides pyogenes Isolated from a Cat and Swine.</title>
        <authorList>
            <person name="Sakamoto M."/>
            <person name="Oshima K."/>
            <person name="Suda W."/>
            <person name="Kitamura K."/>
            <person name="Iida T."/>
            <person name="Hattori M."/>
            <person name="Ohkuma M."/>
        </authorList>
    </citation>
    <scope>NUCLEOTIDE SEQUENCE [LARGE SCALE GENOMIC DNA]</scope>
    <source>
        <strain evidence="3">JCM 6294</strain>
    </source>
</reference>
<gene>
    <name evidence="2" type="ORF">JCM6294_86</name>
</gene>
<sequence>MGKAYRTSGDEKYAREWTVQYIDWIRKNPLVKMSKREYELVSDGEIRGEVENVRFAWRPLEVSNRLQDQTSQFQLFLPSPSFTPRFLTEFLVNYHKHAVHILGNYSDQGNHLLFEAQRMIYAGAFFPEFKDAASWRKSGIEILNREINVQVYPDGGQFELDPHYHLAAINIFCKALRMADTNGFRNEFPKTYLDTVENMIMFYMNISFPDYTNRVSATPSSPPRKKCSKTTATGTNCFLKTKRSSTSPPKEKRELCPIICRKDSSRRDSSFSAIRGKQTPRRWW</sequence>
<dbReference type="Proteomes" id="UP000018842">
    <property type="component" value="Unassembled WGS sequence"/>
</dbReference>
<dbReference type="SUPFAM" id="SSF48230">
    <property type="entry name" value="Chondroitin AC/alginate lyase"/>
    <property type="match status" value="1"/>
</dbReference>
<dbReference type="PANTHER" id="PTHR39210:SF1">
    <property type="entry name" value="HEPARIN-SULFATE LYASE"/>
    <property type="match status" value="1"/>
</dbReference>
<dbReference type="EMBL" id="BAIR01000001">
    <property type="protein sequence ID" value="GAE17351.1"/>
    <property type="molecule type" value="Genomic_DNA"/>
</dbReference>
<evidence type="ECO:0000313" key="3">
    <source>
        <dbReference type="Proteomes" id="UP000018842"/>
    </source>
</evidence>
<dbReference type="PANTHER" id="PTHR39210">
    <property type="entry name" value="HEPARIN-SULFATE LYASE"/>
    <property type="match status" value="1"/>
</dbReference>
<dbReference type="STRING" id="1121100.GCA_000428105_00070"/>
<name>W4PC26_9BACE</name>
<dbReference type="InterPro" id="IPR008929">
    <property type="entry name" value="Chondroitin_lyas"/>
</dbReference>
<dbReference type="InterPro" id="IPR031680">
    <property type="entry name" value="Hepar_II_III_N"/>
</dbReference>
<dbReference type="Gene3D" id="1.50.10.100">
    <property type="entry name" value="Chondroitin AC/alginate lyase"/>
    <property type="match status" value="1"/>
</dbReference>
<comment type="caution">
    <text evidence="2">The sequence shown here is derived from an EMBL/GenBank/DDBJ whole genome shotgun (WGS) entry which is preliminary data.</text>
</comment>
<evidence type="ECO:0000313" key="2">
    <source>
        <dbReference type="EMBL" id="GAE17351.1"/>
    </source>
</evidence>
<dbReference type="AlphaFoldDB" id="W4PC26"/>
<evidence type="ECO:0000259" key="1">
    <source>
        <dbReference type="Pfam" id="PF16889"/>
    </source>
</evidence>
<dbReference type="eggNOG" id="COG5434">
    <property type="taxonomic scope" value="Bacteria"/>
</dbReference>
<proteinExistence type="predicted"/>